<dbReference type="Proteomes" id="UP001465976">
    <property type="component" value="Unassembled WGS sequence"/>
</dbReference>
<protein>
    <submittedName>
        <fullName evidence="1">Uncharacterized protein</fullName>
    </submittedName>
</protein>
<gene>
    <name evidence="1" type="ORF">V5O48_004938</name>
</gene>
<dbReference type="EMBL" id="JBAHYK010000181">
    <property type="protein sequence ID" value="KAL0577057.1"/>
    <property type="molecule type" value="Genomic_DNA"/>
</dbReference>
<evidence type="ECO:0000313" key="1">
    <source>
        <dbReference type="EMBL" id="KAL0577057.1"/>
    </source>
</evidence>
<reference evidence="1 2" key="1">
    <citation type="submission" date="2024-02" db="EMBL/GenBank/DDBJ databases">
        <title>A draft genome for the cacao thread blight pathogen Marasmius crinis-equi.</title>
        <authorList>
            <person name="Cohen S.P."/>
            <person name="Baruah I.K."/>
            <person name="Amoako-Attah I."/>
            <person name="Bukari Y."/>
            <person name="Meinhardt L.W."/>
            <person name="Bailey B.A."/>
        </authorList>
    </citation>
    <scope>NUCLEOTIDE SEQUENCE [LARGE SCALE GENOMIC DNA]</scope>
    <source>
        <strain evidence="1 2">GH-76</strain>
    </source>
</reference>
<organism evidence="1 2">
    <name type="scientific">Marasmius crinis-equi</name>
    <dbReference type="NCBI Taxonomy" id="585013"/>
    <lineage>
        <taxon>Eukaryota</taxon>
        <taxon>Fungi</taxon>
        <taxon>Dikarya</taxon>
        <taxon>Basidiomycota</taxon>
        <taxon>Agaricomycotina</taxon>
        <taxon>Agaricomycetes</taxon>
        <taxon>Agaricomycetidae</taxon>
        <taxon>Agaricales</taxon>
        <taxon>Marasmiineae</taxon>
        <taxon>Marasmiaceae</taxon>
        <taxon>Marasmius</taxon>
    </lineage>
</organism>
<proteinExistence type="predicted"/>
<keyword evidence="2" id="KW-1185">Reference proteome</keyword>
<evidence type="ECO:0000313" key="2">
    <source>
        <dbReference type="Proteomes" id="UP001465976"/>
    </source>
</evidence>
<sequence length="133" mass="14518">MVNVEIPGEVFSTNTDASAQSCIATIACGRLDTIPDAVPEISKYGVCCERIERVGFGFQKVGLMYDFLKSAKGLTALRKVVPKEPQETYTTPSFCFLTMSDSFSLQTGSDQGHCGDETEQPVEAHVATMRRNI</sequence>
<name>A0ABR3FNP6_9AGAR</name>
<accession>A0ABR3FNP6</accession>
<comment type="caution">
    <text evidence="1">The sequence shown here is derived from an EMBL/GenBank/DDBJ whole genome shotgun (WGS) entry which is preliminary data.</text>
</comment>